<dbReference type="PRINTS" id="PR00947">
    <property type="entry name" value="CUTICLE"/>
</dbReference>
<dbReference type="PROSITE" id="PS00233">
    <property type="entry name" value="CHIT_BIND_RR_1"/>
    <property type="match status" value="1"/>
</dbReference>
<proteinExistence type="predicted"/>
<keyword evidence="1 2" id="KW-0193">Cuticle</keyword>
<keyword evidence="5" id="KW-1185">Reference proteome</keyword>
<dbReference type="OrthoDB" id="6372059at2759"/>
<dbReference type="PANTHER" id="PTHR10380:SF241">
    <property type="entry name" value="CUTICULAR PROTEIN 47EG-RELATED"/>
    <property type="match status" value="1"/>
</dbReference>
<evidence type="ECO:0000256" key="1">
    <source>
        <dbReference type="ARBA" id="ARBA00022460"/>
    </source>
</evidence>
<evidence type="ECO:0000256" key="3">
    <source>
        <dbReference type="SAM" id="SignalP"/>
    </source>
</evidence>
<dbReference type="InterPro" id="IPR050468">
    <property type="entry name" value="Cuticle_Struct_Prot"/>
</dbReference>
<feature type="signal peptide" evidence="3">
    <location>
        <begin position="1"/>
        <end position="17"/>
    </location>
</feature>
<protein>
    <submittedName>
        <fullName evidence="4">Uncharacterized protein</fullName>
    </submittedName>
</protein>
<evidence type="ECO:0000256" key="2">
    <source>
        <dbReference type="PROSITE-ProRule" id="PRU00497"/>
    </source>
</evidence>
<name>A0A9N9MSG6_9CUCU</name>
<dbReference type="GO" id="GO:0062129">
    <property type="term" value="C:chitin-based extracellular matrix"/>
    <property type="evidence" value="ECO:0007669"/>
    <property type="project" value="TreeGrafter"/>
</dbReference>
<dbReference type="Proteomes" id="UP001152799">
    <property type="component" value="Chromosome 5"/>
</dbReference>
<dbReference type="PANTHER" id="PTHR10380">
    <property type="entry name" value="CUTICLE PROTEIN"/>
    <property type="match status" value="1"/>
</dbReference>
<evidence type="ECO:0000313" key="5">
    <source>
        <dbReference type="Proteomes" id="UP001152799"/>
    </source>
</evidence>
<evidence type="ECO:0000313" key="4">
    <source>
        <dbReference type="EMBL" id="CAG9769047.1"/>
    </source>
</evidence>
<reference evidence="4" key="1">
    <citation type="submission" date="2022-01" db="EMBL/GenBank/DDBJ databases">
        <authorList>
            <person name="King R."/>
        </authorList>
    </citation>
    <scope>NUCLEOTIDE SEQUENCE</scope>
</reference>
<dbReference type="EMBL" id="OU892281">
    <property type="protein sequence ID" value="CAG9769047.1"/>
    <property type="molecule type" value="Genomic_DNA"/>
</dbReference>
<organism evidence="4 5">
    <name type="scientific">Ceutorhynchus assimilis</name>
    <name type="common">cabbage seed weevil</name>
    <dbReference type="NCBI Taxonomy" id="467358"/>
    <lineage>
        <taxon>Eukaryota</taxon>
        <taxon>Metazoa</taxon>
        <taxon>Ecdysozoa</taxon>
        <taxon>Arthropoda</taxon>
        <taxon>Hexapoda</taxon>
        <taxon>Insecta</taxon>
        <taxon>Pterygota</taxon>
        <taxon>Neoptera</taxon>
        <taxon>Endopterygota</taxon>
        <taxon>Coleoptera</taxon>
        <taxon>Polyphaga</taxon>
        <taxon>Cucujiformia</taxon>
        <taxon>Curculionidae</taxon>
        <taxon>Ceutorhynchinae</taxon>
        <taxon>Ceutorhynchus</taxon>
    </lineage>
</organism>
<dbReference type="InterPro" id="IPR031311">
    <property type="entry name" value="CHIT_BIND_RR_consensus"/>
</dbReference>
<gene>
    <name evidence="4" type="ORF">CEUTPL_LOCUS9563</name>
</gene>
<keyword evidence="3" id="KW-0732">Signal</keyword>
<accession>A0A9N9MSG6</accession>
<dbReference type="InterPro" id="IPR000618">
    <property type="entry name" value="Insect_cuticle"/>
</dbReference>
<dbReference type="AlphaFoldDB" id="A0A9N9MSG6"/>
<sequence length="126" mass="13611">MFAKVIIFSGLLAISLCAPVDEPVAILAQTSDILPDGSFQSNYETADGTKVEQTGTVKQVGEEVVQTIHGSISYTDKEGNKHELTYVADENGFQPQSADLPVVPEIPLAIQKSLEYNAAHPEPMEH</sequence>
<dbReference type="PROSITE" id="PS51155">
    <property type="entry name" value="CHIT_BIND_RR_2"/>
    <property type="match status" value="1"/>
</dbReference>
<dbReference type="Pfam" id="PF00379">
    <property type="entry name" value="Chitin_bind_4"/>
    <property type="match status" value="1"/>
</dbReference>
<feature type="chain" id="PRO_5040293009" evidence="3">
    <location>
        <begin position="18"/>
        <end position="126"/>
    </location>
</feature>
<dbReference type="GO" id="GO:0008010">
    <property type="term" value="F:structural constituent of chitin-based larval cuticle"/>
    <property type="evidence" value="ECO:0007669"/>
    <property type="project" value="TreeGrafter"/>
</dbReference>